<organism evidence="1 2">
    <name type="scientific">Metallosphaera tengchongensis</name>
    <dbReference type="NCBI Taxonomy" id="1532350"/>
    <lineage>
        <taxon>Archaea</taxon>
        <taxon>Thermoproteota</taxon>
        <taxon>Thermoprotei</taxon>
        <taxon>Sulfolobales</taxon>
        <taxon>Sulfolobaceae</taxon>
        <taxon>Metallosphaera</taxon>
    </lineage>
</organism>
<keyword evidence="2" id="KW-1185">Reference proteome</keyword>
<dbReference type="AlphaFoldDB" id="A0A6N0NUY3"/>
<dbReference type="Proteomes" id="UP000509301">
    <property type="component" value="Chromosome"/>
</dbReference>
<evidence type="ECO:0000313" key="1">
    <source>
        <dbReference type="EMBL" id="QKR00606.1"/>
    </source>
</evidence>
<protein>
    <submittedName>
        <fullName evidence="1">Uncharacterized protein</fullName>
    </submittedName>
</protein>
<sequence length="51" mass="5651">MARRTCPSCKQVVEENLKREGNVVIKSCPKCGHVFVSYEKGKGYISTSTNS</sequence>
<dbReference type="RefSeq" id="WP_174631781.1">
    <property type="nucleotide sequence ID" value="NZ_CP049074.1"/>
</dbReference>
<accession>A0A6N0NUY3</accession>
<name>A0A6N0NUY3_9CREN</name>
<dbReference type="EMBL" id="CP049074">
    <property type="protein sequence ID" value="QKR00606.1"/>
    <property type="molecule type" value="Genomic_DNA"/>
</dbReference>
<gene>
    <name evidence="1" type="ORF">GWK48_09640</name>
</gene>
<dbReference type="KEGG" id="mten:GWK48_09640"/>
<proteinExistence type="predicted"/>
<dbReference type="GeneID" id="55642206"/>
<evidence type="ECO:0000313" key="2">
    <source>
        <dbReference type="Proteomes" id="UP000509301"/>
    </source>
</evidence>
<reference evidence="1 2" key="1">
    <citation type="submission" date="2020-02" db="EMBL/GenBank/DDBJ databases">
        <title>Comparative genome analysis reveals the metabolism and evolution of the thermophilic archaeal genus Metallosphaera.</title>
        <authorList>
            <person name="Jiang C."/>
        </authorList>
    </citation>
    <scope>NUCLEOTIDE SEQUENCE [LARGE SCALE GENOMIC DNA]</scope>
    <source>
        <strain evidence="1 2">Ric-A</strain>
    </source>
</reference>
<dbReference type="OrthoDB" id="26561at2157"/>